<dbReference type="STRING" id="742817.HMPREF9449_01160"/>
<dbReference type="RefSeq" id="WP_009136308.1">
    <property type="nucleotide sequence ID" value="NZ_JH594596.1"/>
</dbReference>
<feature type="domain" description="Carbohydrate-binding" evidence="1">
    <location>
        <begin position="22"/>
        <end position="212"/>
    </location>
</feature>
<keyword evidence="3" id="KW-1185">Reference proteome</keyword>
<evidence type="ECO:0000259" key="1">
    <source>
        <dbReference type="Pfam" id="PF16011"/>
    </source>
</evidence>
<dbReference type="CDD" id="cd09620">
    <property type="entry name" value="CBM9_like_3"/>
    <property type="match status" value="1"/>
</dbReference>
<gene>
    <name evidence="2" type="ORF">HMPREF9449_01160</name>
</gene>
<evidence type="ECO:0000313" key="3">
    <source>
        <dbReference type="Proteomes" id="UP000004892"/>
    </source>
</evidence>
<dbReference type="Pfam" id="PF16011">
    <property type="entry name" value="CBM9_2"/>
    <property type="match status" value="1"/>
</dbReference>
<comment type="caution">
    <text evidence="2">The sequence shown here is derived from an EMBL/GenBank/DDBJ whole genome shotgun (WGS) entry which is preliminary data.</text>
</comment>
<dbReference type="PATRIC" id="fig|742817.3.peg.1230"/>
<dbReference type="InterPro" id="IPR010502">
    <property type="entry name" value="Carb-bd_dom_fam9"/>
</dbReference>
<organism evidence="2 3">
    <name type="scientific">Odoribacter laneus YIT 12061</name>
    <dbReference type="NCBI Taxonomy" id="742817"/>
    <lineage>
        <taxon>Bacteria</taxon>
        <taxon>Pseudomonadati</taxon>
        <taxon>Bacteroidota</taxon>
        <taxon>Bacteroidia</taxon>
        <taxon>Bacteroidales</taxon>
        <taxon>Odoribacteraceae</taxon>
        <taxon>Odoribacter</taxon>
    </lineage>
</organism>
<dbReference type="HOGENOM" id="CLU_106157_0_0_10"/>
<dbReference type="Proteomes" id="UP000004892">
    <property type="component" value="Unassembled WGS sequence"/>
</dbReference>
<reference evidence="2 3" key="1">
    <citation type="submission" date="2012-01" db="EMBL/GenBank/DDBJ databases">
        <title>The Genome Sequence of Odoribacter laneus YIT 12061.</title>
        <authorList>
            <consortium name="The Broad Institute Genome Sequencing Platform"/>
            <person name="Earl A."/>
            <person name="Ward D."/>
            <person name="Feldgarden M."/>
            <person name="Gevers D."/>
            <person name="Morotomi M."/>
            <person name="Young S.K."/>
            <person name="Zeng Q."/>
            <person name="Gargeya S."/>
            <person name="Fitzgerald M."/>
            <person name="Haas B."/>
            <person name="Abouelleil A."/>
            <person name="Alvarado L."/>
            <person name="Arachchi H.M."/>
            <person name="Berlin A."/>
            <person name="Chapman S.B."/>
            <person name="Gearin G."/>
            <person name="Goldberg J."/>
            <person name="Griggs A."/>
            <person name="Gujja S."/>
            <person name="Hansen M."/>
            <person name="Heiman D."/>
            <person name="Howarth C."/>
            <person name="Larimer J."/>
            <person name="Lui A."/>
            <person name="MacDonald P.J.P."/>
            <person name="McCowen C."/>
            <person name="Montmayeur A."/>
            <person name="Murphy C."/>
            <person name="Neiman D."/>
            <person name="Pearson M."/>
            <person name="Priest M."/>
            <person name="Roberts A."/>
            <person name="Saif S."/>
            <person name="Shea T."/>
            <person name="Sisk P."/>
            <person name="Stolte C."/>
            <person name="Sykes S."/>
            <person name="Wortman J."/>
            <person name="Nusbaum C."/>
            <person name="Birren B."/>
        </authorList>
    </citation>
    <scope>NUCLEOTIDE SEQUENCE [LARGE SCALE GENOMIC DNA]</scope>
    <source>
        <strain evidence="2 3">YIT 12061</strain>
    </source>
</reference>
<proteinExistence type="predicted"/>
<dbReference type="EMBL" id="ADMC01000017">
    <property type="protein sequence ID" value="EHP48797.1"/>
    <property type="molecule type" value="Genomic_DNA"/>
</dbReference>
<dbReference type="GeneID" id="98068747"/>
<dbReference type="GO" id="GO:0030246">
    <property type="term" value="F:carbohydrate binding"/>
    <property type="evidence" value="ECO:0007669"/>
    <property type="project" value="InterPro"/>
</dbReference>
<dbReference type="GO" id="GO:0004553">
    <property type="term" value="F:hydrolase activity, hydrolyzing O-glycosyl compounds"/>
    <property type="evidence" value="ECO:0007669"/>
    <property type="project" value="InterPro"/>
</dbReference>
<protein>
    <recommendedName>
        <fullName evidence="1">Carbohydrate-binding domain-containing protein</fullName>
    </recommendedName>
</protein>
<dbReference type="SUPFAM" id="SSF49344">
    <property type="entry name" value="CBD9-like"/>
    <property type="match status" value="1"/>
</dbReference>
<dbReference type="eggNOG" id="COG3706">
    <property type="taxonomic scope" value="Bacteria"/>
</dbReference>
<sequence>MFQVKKISALRPDSLKEAGILLEEIPAQPVLCNNWPEQYPYSPLVQFRIAHNDQEIFIRFDVTEKYTMARVNTDNGPVWTDSCVEFFIAPDEAGYYNCEFNCIGKALVGYRKKGETALHAPSLLMSSIKRYSTLGTENFEEKNGNNRWSLLVSLPVHLLFRHNFRRLSGLQAKANVYKCGDHLSEPHFLSWYPIDTAQPNFHVPQFFTDIEFQ</sequence>
<dbReference type="AlphaFoldDB" id="H1DFX4"/>
<accession>H1DFX4</accession>
<dbReference type="GO" id="GO:0016052">
    <property type="term" value="P:carbohydrate catabolic process"/>
    <property type="evidence" value="ECO:0007669"/>
    <property type="project" value="InterPro"/>
</dbReference>
<dbReference type="Gene3D" id="2.60.40.1190">
    <property type="match status" value="1"/>
</dbReference>
<evidence type="ECO:0000313" key="2">
    <source>
        <dbReference type="EMBL" id="EHP48797.1"/>
    </source>
</evidence>
<name>H1DFX4_9BACT</name>